<dbReference type="PROSITE" id="PS50835">
    <property type="entry name" value="IG_LIKE"/>
    <property type="match status" value="1"/>
</dbReference>
<dbReference type="InterPro" id="IPR003006">
    <property type="entry name" value="Ig/MHC_CS"/>
</dbReference>
<keyword evidence="3" id="KW-0472">Membrane</keyword>
<name>A0A2U3X2E2_ODORO</name>
<evidence type="ECO:0000256" key="2">
    <source>
        <dbReference type="SAM" id="MobiDB-lite"/>
    </source>
</evidence>
<feature type="region of interest" description="Disordered" evidence="2">
    <location>
        <begin position="247"/>
        <end position="272"/>
    </location>
</feature>
<evidence type="ECO:0000256" key="3">
    <source>
        <dbReference type="SAM" id="Phobius"/>
    </source>
</evidence>
<evidence type="ECO:0000259" key="4">
    <source>
        <dbReference type="PROSITE" id="PS50835"/>
    </source>
</evidence>
<dbReference type="InterPro" id="IPR036179">
    <property type="entry name" value="Ig-like_dom_sf"/>
</dbReference>
<dbReference type="InterPro" id="IPR007110">
    <property type="entry name" value="Ig-like_dom"/>
</dbReference>
<sequence>MHSPRLCPQRARPPDGLVPPFAVSGVCGNETGRSTGPDPAVGLHPDHCVDGSRSFWGTELAPKAWVLCAPLGSPTGLCVRGSVSTPAALCFRQAGAFTSEQSRAICSVCVDSSSAKCPRQVLAQRRSPSPDTLAACSPAQGMAKDTKTPRLFPLVSGCEAPNEGDLIGLACLAQGPSIESVQVSSSPEAQDQRQKTHLIMLGMQGHTQLSVLMANWKPGLHHCSAIIREATNSPKLHKAIQWPASWEVRTSGSTRRPSLPEDSTKAPSTARVPELQQVTEASGAVTVDPGVPAADCGNHTHPPSISCALSQPSTPSQVASTAPGEHAATAPCCLAVRALTVPQAAFWLLCEVSGFSPPDILLTWLKGQTEVDPAGFATARPTAQPGNSTFRTWSVLRVLAAQGPGPATYTCVVRHDASRKLLNTSWSLDTGLAMTLPPPQSQDESGRDSTDLEDANRLWPTFAALFLLTLLYSGFVTFIKRACRELEEYTAVMGRGRSLGPLSPEALEAPSLHLHIPTAEQMLAACSHLTWLGGTQGPGPCSLGTLPLTPNPFLTPGLLLQVK</sequence>
<keyword evidence="3" id="KW-1133">Transmembrane helix</keyword>
<dbReference type="SUPFAM" id="SSF48726">
    <property type="entry name" value="Immunoglobulin"/>
    <property type="match status" value="1"/>
</dbReference>
<dbReference type="Gene3D" id="2.60.40.10">
    <property type="entry name" value="Immunoglobulins"/>
    <property type="match status" value="1"/>
</dbReference>
<proteinExistence type="predicted"/>
<dbReference type="KEGG" id="oro:101383460"/>
<dbReference type="Pfam" id="PF07654">
    <property type="entry name" value="C1-set"/>
    <property type="match status" value="1"/>
</dbReference>
<dbReference type="AlphaFoldDB" id="A0A2U3X2E2"/>
<organism evidence="5 6">
    <name type="scientific">Odobenus rosmarus divergens</name>
    <name type="common">Pacific walrus</name>
    <dbReference type="NCBI Taxonomy" id="9708"/>
    <lineage>
        <taxon>Eukaryota</taxon>
        <taxon>Metazoa</taxon>
        <taxon>Chordata</taxon>
        <taxon>Craniata</taxon>
        <taxon>Vertebrata</taxon>
        <taxon>Euteleostomi</taxon>
        <taxon>Mammalia</taxon>
        <taxon>Eutheria</taxon>
        <taxon>Laurasiatheria</taxon>
        <taxon>Carnivora</taxon>
        <taxon>Caniformia</taxon>
        <taxon>Pinnipedia</taxon>
        <taxon>Odobenidae</taxon>
        <taxon>Odobenus</taxon>
    </lineage>
</organism>
<dbReference type="InterPro" id="IPR013783">
    <property type="entry name" value="Ig-like_fold"/>
</dbReference>
<evidence type="ECO:0000313" key="6">
    <source>
        <dbReference type="RefSeq" id="XP_004416281.1"/>
    </source>
</evidence>
<dbReference type="InParanoid" id="A0A2U3X2E2"/>
<keyword evidence="3" id="KW-0812">Transmembrane</keyword>
<keyword evidence="5" id="KW-1185">Reference proteome</keyword>
<dbReference type="PROSITE" id="PS00290">
    <property type="entry name" value="IG_MHC"/>
    <property type="match status" value="1"/>
</dbReference>
<gene>
    <name evidence="6" type="primary">LOC101383460</name>
</gene>
<dbReference type="GeneID" id="101383460"/>
<feature type="domain" description="Ig-like" evidence="4">
    <location>
        <begin position="303"/>
        <end position="423"/>
    </location>
</feature>
<evidence type="ECO:0000313" key="5">
    <source>
        <dbReference type="Proteomes" id="UP000245340"/>
    </source>
</evidence>
<dbReference type="RefSeq" id="XP_004416281.1">
    <property type="nucleotide sequence ID" value="XM_004416224.1"/>
</dbReference>
<protein>
    <submittedName>
        <fullName evidence="6">Uncharacterized protein LOC101383460</fullName>
    </submittedName>
</protein>
<feature type="region of interest" description="Disordered" evidence="2">
    <location>
        <begin position="433"/>
        <end position="452"/>
    </location>
</feature>
<reference evidence="6" key="1">
    <citation type="submission" date="2025-08" db="UniProtKB">
        <authorList>
            <consortium name="RefSeq"/>
        </authorList>
    </citation>
    <scope>IDENTIFICATION</scope>
</reference>
<keyword evidence="1" id="KW-0393">Immunoglobulin domain</keyword>
<dbReference type="InterPro" id="IPR003597">
    <property type="entry name" value="Ig_C1-set"/>
</dbReference>
<dbReference type="InterPro" id="IPR050380">
    <property type="entry name" value="Immune_Resp_Modulators"/>
</dbReference>
<feature type="transmembrane region" description="Helical" evidence="3">
    <location>
        <begin position="458"/>
        <end position="479"/>
    </location>
</feature>
<accession>A0A2U3X2E2</accession>
<evidence type="ECO:0000256" key="1">
    <source>
        <dbReference type="ARBA" id="ARBA00023319"/>
    </source>
</evidence>
<dbReference type="PANTHER" id="PTHR23411">
    <property type="entry name" value="TAPASIN"/>
    <property type="match status" value="1"/>
</dbReference>
<dbReference type="Proteomes" id="UP000245340">
    <property type="component" value="Unplaced"/>
</dbReference>
<dbReference type="SMART" id="SM00407">
    <property type="entry name" value="IGc1"/>
    <property type="match status" value="1"/>
</dbReference>